<accession>A0ABY7EWU6</accession>
<proteinExistence type="predicted"/>
<evidence type="ECO:0000313" key="2">
    <source>
        <dbReference type="EMBL" id="WAR13765.1"/>
    </source>
</evidence>
<reference evidence="2" key="1">
    <citation type="submission" date="2022-11" db="EMBL/GenBank/DDBJ databases">
        <title>Centuries of genome instability and evolution in soft-shell clam transmissible cancer (bioRxiv).</title>
        <authorList>
            <person name="Hart S.F.M."/>
            <person name="Yonemitsu M.A."/>
            <person name="Giersch R.M."/>
            <person name="Beal B.F."/>
            <person name="Arriagada G."/>
            <person name="Davis B.W."/>
            <person name="Ostrander E.A."/>
            <person name="Goff S.P."/>
            <person name="Metzger M.J."/>
        </authorList>
    </citation>
    <scope>NUCLEOTIDE SEQUENCE</scope>
    <source>
        <strain evidence="2">MELC-2E11</strain>
        <tissue evidence="2">Siphon/mantle</tissue>
    </source>
</reference>
<organism evidence="2 3">
    <name type="scientific">Mya arenaria</name>
    <name type="common">Soft-shell clam</name>
    <dbReference type="NCBI Taxonomy" id="6604"/>
    <lineage>
        <taxon>Eukaryota</taxon>
        <taxon>Metazoa</taxon>
        <taxon>Spiralia</taxon>
        <taxon>Lophotrochozoa</taxon>
        <taxon>Mollusca</taxon>
        <taxon>Bivalvia</taxon>
        <taxon>Autobranchia</taxon>
        <taxon>Heteroconchia</taxon>
        <taxon>Euheterodonta</taxon>
        <taxon>Imparidentia</taxon>
        <taxon>Neoheterodontei</taxon>
        <taxon>Myida</taxon>
        <taxon>Myoidea</taxon>
        <taxon>Myidae</taxon>
        <taxon>Mya</taxon>
    </lineage>
</organism>
<feature type="region of interest" description="Disordered" evidence="1">
    <location>
        <begin position="1"/>
        <end position="54"/>
    </location>
</feature>
<keyword evidence="3" id="KW-1185">Reference proteome</keyword>
<feature type="compositionally biased region" description="Pro residues" evidence="1">
    <location>
        <begin position="14"/>
        <end position="24"/>
    </location>
</feature>
<protein>
    <submittedName>
        <fullName evidence="2">Uncharacterized protein</fullName>
    </submittedName>
</protein>
<dbReference type="Proteomes" id="UP001164746">
    <property type="component" value="Chromosome 9"/>
</dbReference>
<evidence type="ECO:0000313" key="3">
    <source>
        <dbReference type="Proteomes" id="UP001164746"/>
    </source>
</evidence>
<gene>
    <name evidence="2" type="ORF">MAR_003870</name>
</gene>
<name>A0ABY7EWU6_MYAAR</name>
<evidence type="ECO:0000256" key="1">
    <source>
        <dbReference type="SAM" id="MobiDB-lite"/>
    </source>
</evidence>
<dbReference type="EMBL" id="CP111020">
    <property type="protein sequence ID" value="WAR13765.1"/>
    <property type="molecule type" value="Genomic_DNA"/>
</dbReference>
<feature type="compositionally biased region" description="Polar residues" evidence="1">
    <location>
        <begin position="36"/>
        <end position="48"/>
    </location>
</feature>
<sequence>MDFDFTRKTMNPNKAPPMNRPVPAPRTVLPKRESPSRGTSAMATNENPVDSPACRDFSSKLKLFDQQSKGESECKPL</sequence>